<evidence type="ECO:0000256" key="1">
    <source>
        <dbReference type="ARBA" id="ARBA00004442"/>
    </source>
</evidence>
<dbReference type="EMBL" id="CP014136">
    <property type="protein sequence ID" value="ATA20711.1"/>
    <property type="molecule type" value="Genomic_DNA"/>
</dbReference>
<dbReference type="InterPro" id="IPR010583">
    <property type="entry name" value="MipA"/>
</dbReference>
<dbReference type="KEGG" id="gqu:AWC35_15925"/>
<feature type="chain" id="PRO_5012173888" description="MltA-interacting MipA family protein" evidence="6">
    <location>
        <begin position="33"/>
        <end position="281"/>
    </location>
</feature>
<keyword evidence="3 6" id="KW-0732">Signal</keyword>
<reference evidence="7 8" key="1">
    <citation type="submission" date="2016-01" db="EMBL/GenBank/DDBJ databases">
        <authorList>
            <person name="Oliw E.H."/>
        </authorList>
    </citation>
    <scope>NUCLEOTIDE SEQUENCE [LARGE SCALE GENOMIC DNA]</scope>
    <source>
        <strain evidence="7 8">FRB97</strain>
    </source>
</reference>
<evidence type="ECO:0000256" key="5">
    <source>
        <dbReference type="ARBA" id="ARBA00023237"/>
    </source>
</evidence>
<dbReference type="Pfam" id="PF06629">
    <property type="entry name" value="MipA"/>
    <property type="match status" value="1"/>
</dbReference>
<evidence type="ECO:0000313" key="7">
    <source>
        <dbReference type="EMBL" id="ATA20711.1"/>
    </source>
</evidence>
<keyword evidence="4" id="KW-0472">Membrane</keyword>
<name>A0A250B3P5_9GAMM</name>
<keyword evidence="8" id="KW-1185">Reference proteome</keyword>
<keyword evidence="5" id="KW-0998">Cell outer membrane</keyword>
<evidence type="ECO:0000256" key="6">
    <source>
        <dbReference type="SAM" id="SignalP"/>
    </source>
</evidence>
<dbReference type="GO" id="GO:0009279">
    <property type="term" value="C:cell outer membrane"/>
    <property type="evidence" value="ECO:0007669"/>
    <property type="project" value="UniProtKB-SubCell"/>
</dbReference>
<dbReference type="AlphaFoldDB" id="A0A250B3P5"/>
<feature type="signal peptide" evidence="6">
    <location>
        <begin position="1"/>
        <end position="32"/>
    </location>
</feature>
<dbReference type="OrthoDB" id="5951177at2"/>
<evidence type="ECO:0000256" key="4">
    <source>
        <dbReference type="ARBA" id="ARBA00023136"/>
    </source>
</evidence>
<organism evidence="7 8">
    <name type="scientific">Gibbsiella quercinecans</name>
    <dbReference type="NCBI Taxonomy" id="929813"/>
    <lineage>
        <taxon>Bacteria</taxon>
        <taxon>Pseudomonadati</taxon>
        <taxon>Pseudomonadota</taxon>
        <taxon>Gammaproteobacteria</taxon>
        <taxon>Enterobacterales</taxon>
        <taxon>Yersiniaceae</taxon>
        <taxon>Gibbsiella</taxon>
    </lineage>
</organism>
<proteinExistence type="inferred from homology"/>
<gene>
    <name evidence="7" type="ORF">AWC35_15925</name>
</gene>
<sequence>MSDTHRFPARRYTPALICLACALAVLPQASQAQPIDPLTPAPTSLFGDKTDVNVGFGASIGPRYMGARQTRVSPELALSVSRGIFFIDTLRGIGAEYLTDSGFYLSGALSYDLGRKDENSTWQPGSKRLRGMGEVKGATTADFLISQQITSWLAINSEAEFRVAGADRGNRYRVGLEGTVFRDSSDAFTLGVNVHAGDSRYNRTYFGVSEEQHRHSRFSRFDAKSGIYAYSASADWEHNFDQNWSLFVGLEVMTFSDRAHRSPVVEGNTNVTGIAMLNYTF</sequence>
<evidence type="ECO:0000256" key="2">
    <source>
        <dbReference type="ARBA" id="ARBA00005722"/>
    </source>
</evidence>
<comment type="similarity">
    <text evidence="2">Belongs to the MipA/OmpV family.</text>
</comment>
<dbReference type="RefSeq" id="WP_095847296.1">
    <property type="nucleotide sequence ID" value="NZ_CP014136.1"/>
</dbReference>
<comment type="subcellular location">
    <subcellularLocation>
        <location evidence="1">Cell outer membrane</location>
    </subcellularLocation>
</comment>
<evidence type="ECO:0008006" key="9">
    <source>
        <dbReference type="Google" id="ProtNLM"/>
    </source>
</evidence>
<evidence type="ECO:0000313" key="8">
    <source>
        <dbReference type="Proteomes" id="UP000217182"/>
    </source>
</evidence>
<evidence type="ECO:0000256" key="3">
    <source>
        <dbReference type="ARBA" id="ARBA00022729"/>
    </source>
</evidence>
<dbReference type="PANTHER" id="PTHR38776">
    <property type="entry name" value="MLTA-INTERACTING PROTEIN-RELATED"/>
    <property type="match status" value="1"/>
</dbReference>
<accession>A0A250B3P5</accession>
<protein>
    <recommendedName>
        <fullName evidence="9">MltA-interacting MipA family protein</fullName>
    </recommendedName>
</protein>
<dbReference type="PANTHER" id="PTHR38776:SF1">
    <property type="entry name" value="MLTA-INTERACTING PROTEIN-RELATED"/>
    <property type="match status" value="1"/>
</dbReference>
<dbReference type="Proteomes" id="UP000217182">
    <property type="component" value="Chromosome"/>
</dbReference>